<reference evidence="1" key="1">
    <citation type="submission" date="2020-02" db="EMBL/GenBank/DDBJ databases">
        <authorList>
            <person name="Meier V. D."/>
        </authorList>
    </citation>
    <scope>NUCLEOTIDE SEQUENCE</scope>
    <source>
        <strain evidence="1">AVDCRST_MAG73</strain>
    </source>
</reference>
<proteinExistence type="predicted"/>
<protein>
    <recommendedName>
        <fullName evidence="2">Response regulatory domain-containing protein</fullName>
    </recommendedName>
</protein>
<dbReference type="EMBL" id="CADCWE010000179">
    <property type="protein sequence ID" value="CAA9549228.1"/>
    <property type="molecule type" value="Genomic_DNA"/>
</dbReference>
<dbReference type="AlphaFoldDB" id="A0A6J4UFA6"/>
<organism evidence="1">
    <name type="scientific">uncultured Thermomicrobiales bacterium</name>
    <dbReference type="NCBI Taxonomy" id="1645740"/>
    <lineage>
        <taxon>Bacteria</taxon>
        <taxon>Pseudomonadati</taxon>
        <taxon>Thermomicrobiota</taxon>
        <taxon>Thermomicrobia</taxon>
        <taxon>Thermomicrobiales</taxon>
        <taxon>environmental samples</taxon>
    </lineage>
</organism>
<name>A0A6J4UFA6_9BACT</name>
<accession>A0A6J4UFA6</accession>
<evidence type="ECO:0000313" key="1">
    <source>
        <dbReference type="EMBL" id="CAA9549228.1"/>
    </source>
</evidence>
<sequence length="144" mass="14989">MNAPPPPHNRSDPAGPAPDLVILNRDLFFGVRLGNTLRDAGYRVAFAPHTAAFLTHLRAPAPPRLGIVDLGAGPDWAAVADFTADLGAATPILVFGPHKDIAGFRAAKAAGVARVVSNGEFHRDVLGLVARYVLPANTGPCPST</sequence>
<gene>
    <name evidence="1" type="ORF">AVDCRST_MAG73-2722</name>
</gene>
<evidence type="ECO:0008006" key="2">
    <source>
        <dbReference type="Google" id="ProtNLM"/>
    </source>
</evidence>